<dbReference type="Proteomes" id="UP000199643">
    <property type="component" value="Unassembled WGS sequence"/>
</dbReference>
<keyword evidence="2" id="KW-0808">Transferase</keyword>
<dbReference type="Pfam" id="PF00535">
    <property type="entry name" value="Glycos_transf_2"/>
    <property type="match status" value="1"/>
</dbReference>
<dbReference type="OrthoDB" id="9815923at2"/>
<dbReference type="STRING" id="405671.SAMN05421827_106157"/>
<keyword evidence="3" id="KW-1185">Reference proteome</keyword>
<evidence type="ECO:0000259" key="1">
    <source>
        <dbReference type="Pfam" id="PF00535"/>
    </source>
</evidence>
<organism evidence="2 3">
    <name type="scientific">Pedobacter terrae</name>
    <dbReference type="NCBI Taxonomy" id="405671"/>
    <lineage>
        <taxon>Bacteria</taxon>
        <taxon>Pseudomonadati</taxon>
        <taxon>Bacteroidota</taxon>
        <taxon>Sphingobacteriia</taxon>
        <taxon>Sphingobacteriales</taxon>
        <taxon>Sphingobacteriaceae</taxon>
        <taxon>Pedobacter</taxon>
    </lineage>
</organism>
<dbReference type="RefSeq" id="WP_090499263.1">
    <property type="nucleotide sequence ID" value="NZ_FNCH01000006.1"/>
</dbReference>
<protein>
    <submittedName>
        <fullName evidence="2">Glycosyltransferase, GT2 family</fullName>
    </submittedName>
</protein>
<dbReference type="AlphaFoldDB" id="A0A1G7U327"/>
<dbReference type="GO" id="GO:0016758">
    <property type="term" value="F:hexosyltransferase activity"/>
    <property type="evidence" value="ECO:0007669"/>
    <property type="project" value="UniProtKB-ARBA"/>
</dbReference>
<dbReference type="InterPro" id="IPR001173">
    <property type="entry name" value="Glyco_trans_2-like"/>
</dbReference>
<dbReference type="SUPFAM" id="SSF53448">
    <property type="entry name" value="Nucleotide-diphospho-sugar transferases"/>
    <property type="match status" value="1"/>
</dbReference>
<name>A0A1G7U327_9SPHI</name>
<dbReference type="PANTHER" id="PTHR22916">
    <property type="entry name" value="GLYCOSYLTRANSFERASE"/>
    <property type="match status" value="1"/>
</dbReference>
<dbReference type="PANTHER" id="PTHR22916:SF3">
    <property type="entry name" value="UDP-GLCNAC:BETAGAL BETA-1,3-N-ACETYLGLUCOSAMINYLTRANSFERASE-LIKE PROTEIN 1"/>
    <property type="match status" value="1"/>
</dbReference>
<proteinExistence type="predicted"/>
<gene>
    <name evidence="2" type="ORF">SAMN05421827_106157</name>
</gene>
<evidence type="ECO:0000313" key="3">
    <source>
        <dbReference type="Proteomes" id="UP000199643"/>
    </source>
</evidence>
<dbReference type="EMBL" id="FNCH01000006">
    <property type="protein sequence ID" value="SDG42035.1"/>
    <property type="molecule type" value="Genomic_DNA"/>
</dbReference>
<feature type="domain" description="Glycosyltransferase 2-like" evidence="1">
    <location>
        <begin position="9"/>
        <end position="169"/>
    </location>
</feature>
<accession>A0A1G7U327</accession>
<reference evidence="3" key="1">
    <citation type="submission" date="2016-10" db="EMBL/GenBank/DDBJ databases">
        <authorList>
            <person name="Varghese N."/>
            <person name="Submissions S."/>
        </authorList>
    </citation>
    <scope>NUCLEOTIDE SEQUENCE [LARGE SCALE GENOMIC DNA]</scope>
    <source>
        <strain evidence="3">DSM 17933</strain>
    </source>
</reference>
<evidence type="ECO:0000313" key="2">
    <source>
        <dbReference type="EMBL" id="SDG42035.1"/>
    </source>
</evidence>
<dbReference type="InterPro" id="IPR029044">
    <property type="entry name" value="Nucleotide-diphossugar_trans"/>
</dbReference>
<sequence length="296" mass="33911">MGKLDINLSFIISTRNRLNFLKITLTILIQNLNPGEEIVVVDGDSNDGSKDYLLQLFNEGKIHQFISEPDRNQAHGWNKAMLMARGLIIKKIIDDDVFHYSAIRKCADFMLANSEVDVVISNELNASLNNQEQISKSSRLSQFESWKQKRTASFTFSDVHILIRKSALSYIGLYHTDFVMMDWEYALRMSFLRAKIVYFTGYNALSVGHAGSVSANKNAKLVHHQGERARLMYNYPGDAAEITLWSRLKINIGKILYSKNKIPTNTTYKEDITEAYSYFYLKIDEINNQNPGIFII</sequence>
<dbReference type="Gene3D" id="3.90.550.10">
    <property type="entry name" value="Spore Coat Polysaccharide Biosynthesis Protein SpsA, Chain A"/>
    <property type="match status" value="1"/>
</dbReference>